<gene>
    <name evidence="4" type="ORF">SAMN06265219_112128</name>
</gene>
<dbReference type="OrthoDB" id="1646880at2"/>
<dbReference type="InterPro" id="IPR050595">
    <property type="entry name" value="Bact_response_regulator"/>
</dbReference>
<dbReference type="Pfam" id="PF00072">
    <property type="entry name" value="Response_reg"/>
    <property type="match status" value="1"/>
</dbReference>
<dbReference type="Proteomes" id="UP000317557">
    <property type="component" value="Unassembled WGS sequence"/>
</dbReference>
<name>A0A521EL72_9BACT</name>
<keyword evidence="1 2" id="KW-0597">Phosphoprotein</keyword>
<dbReference type="InterPro" id="IPR011006">
    <property type="entry name" value="CheY-like_superfamily"/>
</dbReference>
<evidence type="ECO:0000313" key="4">
    <source>
        <dbReference type="EMBL" id="SMO84669.1"/>
    </source>
</evidence>
<dbReference type="PANTHER" id="PTHR44591:SF3">
    <property type="entry name" value="RESPONSE REGULATORY DOMAIN-CONTAINING PROTEIN"/>
    <property type="match status" value="1"/>
</dbReference>
<evidence type="ECO:0000256" key="2">
    <source>
        <dbReference type="PROSITE-ProRule" id="PRU00169"/>
    </source>
</evidence>
<sequence length="135" mass="14727">MEVIMAKKIMLVEDDPLLAIVEEKLITKLGYKVVGKAQSGEEALRIISEIDPDIVIMDVQLAGDLDGIETTLQLHEKHQELPVIFLSGDDNAHVLHRAKQAGCIDFLLKPVSLGALSEPLEKAVKTLSSQTNFAA</sequence>
<dbReference type="PANTHER" id="PTHR44591">
    <property type="entry name" value="STRESS RESPONSE REGULATOR PROTEIN 1"/>
    <property type="match status" value="1"/>
</dbReference>
<dbReference type="GO" id="GO:0000160">
    <property type="term" value="P:phosphorelay signal transduction system"/>
    <property type="evidence" value="ECO:0007669"/>
    <property type="project" value="InterPro"/>
</dbReference>
<feature type="modified residue" description="4-aspartylphosphate" evidence="2">
    <location>
        <position position="58"/>
    </location>
</feature>
<dbReference type="EMBL" id="FXTP01000012">
    <property type="protein sequence ID" value="SMO84669.1"/>
    <property type="molecule type" value="Genomic_DNA"/>
</dbReference>
<reference evidence="4 5" key="1">
    <citation type="submission" date="2017-05" db="EMBL/GenBank/DDBJ databases">
        <authorList>
            <person name="Varghese N."/>
            <person name="Submissions S."/>
        </authorList>
    </citation>
    <scope>NUCLEOTIDE SEQUENCE [LARGE SCALE GENOMIC DNA]</scope>
    <source>
        <strain evidence="4 5">DSM 21985</strain>
    </source>
</reference>
<dbReference type="SMART" id="SM00448">
    <property type="entry name" value="REC"/>
    <property type="match status" value="1"/>
</dbReference>
<dbReference type="SUPFAM" id="SSF52172">
    <property type="entry name" value="CheY-like"/>
    <property type="match status" value="1"/>
</dbReference>
<dbReference type="InterPro" id="IPR001789">
    <property type="entry name" value="Sig_transdc_resp-reg_receiver"/>
</dbReference>
<dbReference type="Gene3D" id="3.40.50.2300">
    <property type="match status" value="1"/>
</dbReference>
<evidence type="ECO:0000256" key="1">
    <source>
        <dbReference type="ARBA" id="ARBA00022553"/>
    </source>
</evidence>
<evidence type="ECO:0000259" key="3">
    <source>
        <dbReference type="PROSITE" id="PS50110"/>
    </source>
</evidence>
<organism evidence="4 5">
    <name type="scientific">Gracilimonas mengyeensis</name>
    <dbReference type="NCBI Taxonomy" id="1302730"/>
    <lineage>
        <taxon>Bacteria</taxon>
        <taxon>Pseudomonadati</taxon>
        <taxon>Balneolota</taxon>
        <taxon>Balneolia</taxon>
        <taxon>Balneolales</taxon>
        <taxon>Balneolaceae</taxon>
        <taxon>Gracilimonas</taxon>
    </lineage>
</organism>
<protein>
    <submittedName>
        <fullName evidence="4">Response regulator receiver domain-containing protein</fullName>
    </submittedName>
</protein>
<proteinExistence type="predicted"/>
<keyword evidence="5" id="KW-1185">Reference proteome</keyword>
<dbReference type="AlphaFoldDB" id="A0A521EL72"/>
<accession>A0A521EL72</accession>
<evidence type="ECO:0000313" key="5">
    <source>
        <dbReference type="Proteomes" id="UP000317557"/>
    </source>
</evidence>
<dbReference type="PROSITE" id="PS50110">
    <property type="entry name" value="RESPONSE_REGULATORY"/>
    <property type="match status" value="1"/>
</dbReference>
<feature type="domain" description="Response regulatory" evidence="3">
    <location>
        <begin position="8"/>
        <end position="124"/>
    </location>
</feature>